<protein>
    <recommendedName>
        <fullName evidence="5">Indole-3-glycerol-phosphate synthase</fullName>
    </recommendedName>
</protein>
<dbReference type="Proteomes" id="UP000037997">
    <property type="component" value="Unassembled WGS sequence"/>
</dbReference>
<comment type="caution">
    <text evidence="2">The sequence shown here is derived from an EMBL/GenBank/DDBJ whole genome shotgun (WGS) entry which is preliminary data.</text>
</comment>
<dbReference type="OrthoDB" id="5339711at2"/>
<dbReference type="STRING" id="35818.HPU229336_03265"/>
<organism evidence="2 4">
    <name type="scientific">Helicobacter pullorum</name>
    <dbReference type="NCBI Taxonomy" id="35818"/>
    <lineage>
        <taxon>Bacteria</taxon>
        <taxon>Pseudomonadati</taxon>
        <taxon>Campylobacterota</taxon>
        <taxon>Epsilonproteobacteria</taxon>
        <taxon>Campylobacterales</taxon>
        <taxon>Helicobacteraceae</taxon>
        <taxon>Helicobacter</taxon>
    </lineage>
</organism>
<evidence type="ECO:0000313" key="4">
    <source>
        <dbReference type="Proteomes" id="UP000037997"/>
    </source>
</evidence>
<dbReference type="Proteomes" id="UP000037800">
    <property type="component" value="Unassembled WGS sequence"/>
</dbReference>
<evidence type="ECO:0008006" key="5">
    <source>
        <dbReference type="Google" id="ProtNLM"/>
    </source>
</evidence>
<dbReference type="EMBL" id="JNOC01000044">
    <property type="protein sequence ID" value="KPH55356.1"/>
    <property type="molecule type" value="Genomic_DNA"/>
</dbReference>
<dbReference type="RefSeq" id="WP_005022322.1">
    <property type="nucleotide sequence ID" value="NZ_CABKNZ010000041.1"/>
</dbReference>
<evidence type="ECO:0000313" key="3">
    <source>
        <dbReference type="Proteomes" id="UP000037800"/>
    </source>
</evidence>
<gene>
    <name evidence="2" type="ORF">HPU229334_08790</name>
    <name evidence="1" type="ORF">HPU229336_03265</name>
</gene>
<evidence type="ECO:0000313" key="2">
    <source>
        <dbReference type="EMBL" id="KPH55356.1"/>
    </source>
</evidence>
<reference evidence="3 4" key="1">
    <citation type="submission" date="2014-06" db="EMBL/GenBank/DDBJ databases">
        <title>Helicobacter pullorum isolates in fresh chicken meat - phenotypic and genotypic features.</title>
        <authorList>
            <person name="Borges V."/>
            <person name="Santos A."/>
            <person name="Correia C.B."/>
            <person name="Saraiva M."/>
            <person name="Menard A."/>
            <person name="Vieira L."/>
            <person name="Sampaio D.A."/>
            <person name="Gomes J.P."/>
            <person name="Oleastro M."/>
        </authorList>
    </citation>
    <scope>NUCLEOTIDE SEQUENCE [LARGE SCALE GENOMIC DNA]</scope>
    <source>
        <strain evidence="2 4">229334/12</strain>
        <strain evidence="1 3">229336/12</strain>
    </source>
</reference>
<proteinExistence type="predicted"/>
<dbReference type="PATRIC" id="fig|35818.10.peg.674"/>
<evidence type="ECO:0000313" key="1">
    <source>
        <dbReference type="EMBL" id="KPH50336.1"/>
    </source>
</evidence>
<accession>A0A0N0LS24</accession>
<name>A0A0N0LS24_9HELI</name>
<sequence>MLILNHSVVSPLEICVVDSLQDIQDSLPSAFLILRGDLKIAQFCYQNGIDYASVIQNIKEALLLVNLGVKFLICEDLEMAKELQNLAENYLFDAKVLLCIKEEEEMLEIAKLGIDGVIFWKN</sequence>
<dbReference type="EMBL" id="JNUR01000020">
    <property type="protein sequence ID" value="KPH50336.1"/>
    <property type="molecule type" value="Genomic_DNA"/>
</dbReference>
<dbReference type="AlphaFoldDB" id="A0A0N0LS24"/>